<accession>A0A0A9GD86</accession>
<protein>
    <submittedName>
        <fullName evidence="2">Uncharacterized protein</fullName>
    </submittedName>
</protein>
<reference evidence="2" key="1">
    <citation type="submission" date="2014-09" db="EMBL/GenBank/DDBJ databases">
        <authorList>
            <person name="Magalhaes I.L.F."/>
            <person name="Oliveira U."/>
            <person name="Santos F.R."/>
            <person name="Vidigal T.H.D.A."/>
            <person name="Brescovit A.D."/>
            <person name="Santos A.J."/>
        </authorList>
    </citation>
    <scope>NUCLEOTIDE SEQUENCE</scope>
    <source>
        <tissue evidence="2">Shoot tissue taken approximately 20 cm above the soil surface</tissue>
    </source>
</reference>
<organism evidence="2">
    <name type="scientific">Arundo donax</name>
    <name type="common">Giant reed</name>
    <name type="synonym">Donax arundinaceus</name>
    <dbReference type="NCBI Taxonomy" id="35708"/>
    <lineage>
        <taxon>Eukaryota</taxon>
        <taxon>Viridiplantae</taxon>
        <taxon>Streptophyta</taxon>
        <taxon>Embryophyta</taxon>
        <taxon>Tracheophyta</taxon>
        <taxon>Spermatophyta</taxon>
        <taxon>Magnoliopsida</taxon>
        <taxon>Liliopsida</taxon>
        <taxon>Poales</taxon>
        <taxon>Poaceae</taxon>
        <taxon>PACMAD clade</taxon>
        <taxon>Arundinoideae</taxon>
        <taxon>Arundineae</taxon>
        <taxon>Arundo</taxon>
    </lineage>
</organism>
<reference evidence="2" key="2">
    <citation type="journal article" date="2015" name="Data Brief">
        <title>Shoot transcriptome of the giant reed, Arundo donax.</title>
        <authorList>
            <person name="Barrero R.A."/>
            <person name="Guerrero F.D."/>
            <person name="Moolhuijzen P."/>
            <person name="Goolsby J.A."/>
            <person name="Tidwell J."/>
            <person name="Bellgard S.E."/>
            <person name="Bellgard M.I."/>
        </authorList>
    </citation>
    <scope>NUCLEOTIDE SEQUENCE</scope>
    <source>
        <tissue evidence="2">Shoot tissue taken approximately 20 cm above the soil surface</tissue>
    </source>
</reference>
<name>A0A0A9GD86_ARUDO</name>
<feature type="compositionally biased region" description="Low complexity" evidence="1">
    <location>
        <begin position="19"/>
        <end position="31"/>
    </location>
</feature>
<feature type="region of interest" description="Disordered" evidence="1">
    <location>
        <begin position="19"/>
        <end position="46"/>
    </location>
</feature>
<dbReference type="AlphaFoldDB" id="A0A0A9GD86"/>
<evidence type="ECO:0000313" key="2">
    <source>
        <dbReference type="EMBL" id="JAE21424.1"/>
    </source>
</evidence>
<evidence type="ECO:0000256" key="1">
    <source>
        <dbReference type="SAM" id="MobiDB-lite"/>
    </source>
</evidence>
<sequence length="73" mass="7855">MHTITMNIGAALESHSVIASSTHHSSTITESRGPREEGEGGGWRLPTIRRSTSELSWWPSHGSRSTVREAAAG</sequence>
<dbReference type="EMBL" id="GBRH01176472">
    <property type="protein sequence ID" value="JAE21424.1"/>
    <property type="molecule type" value="Transcribed_RNA"/>
</dbReference>
<proteinExistence type="predicted"/>